<reference evidence="17" key="1">
    <citation type="submission" date="2025-08" db="UniProtKB">
        <authorList>
            <consortium name="Ensembl"/>
        </authorList>
    </citation>
    <scope>IDENTIFICATION</scope>
</reference>
<evidence type="ECO:0000256" key="7">
    <source>
        <dbReference type="ARBA" id="ARBA00023054"/>
    </source>
</evidence>
<keyword evidence="11 12" id="KW-0009">Actin-binding</keyword>
<feature type="signal peptide" evidence="14">
    <location>
        <begin position="1"/>
        <end position="21"/>
    </location>
</feature>
<dbReference type="Proteomes" id="UP000233020">
    <property type="component" value="Unplaced"/>
</dbReference>
<keyword evidence="14" id="KW-0732">Signal</keyword>
<dbReference type="FunFam" id="2.30.30.360:FF:000001">
    <property type="entry name" value="Myosin heavy chain"/>
    <property type="match status" value="1"/>
</dbReference>
<dbReference type="FunFam" id="1.10.10.820:FF:000001">
    <property type="entry name" value="Myosin heavy chain"/>
    <property type="match status" value="1"/>
</dbReference>
<dbReference type="InterPro" id="IPR008989">
    <property type="entry name" value="Myosin_S1_N"/>
</dbReference>
<dbReference type="SUPFAM" id="SSF90257">
    <property type="entry name" value="Myosin rod fragments"/>
    <property type="match status" value="4"/>
</dbReference>
<dbReference type="Pfam" id="PF02736">
    <property type="entry name" value="Myosin_N"/>
    <property type="match status" value="1"/>
</dbReference>
<dbReference type="GO" id="GO:0000146">
    <property type="term" value="F:microfilament motor activity"/>
    <property type="evidence" value="ECO:0007669"/>
    <property type="project" value="TreeGrafter"/>
</dbReference>
<dbReference type="PROSITE" id="PS51844">
    <property type="entry name" value="SH3_LIKE"/>
    <property type="match status" value="1"/>
</dbReference>
<dbReference type="GeneTree" id="ENSGT00940000160318"/>
<dbReference type="GO" id="GO:0005829">
    <property type="term" value="C:cytosol"/>
    <property type="evidence" value="ECO:0007669"/>
    <property type="project" value="Ensembl"/>
</dbReference>
<dbReference type="FunFam" id="3.40.850.10:FF:000101">
    <property type="entry name" value="Slow myosin heavy chain 2"/>
    <property type="match status" value="1"/>
</dbReference>
<evidence type="ECO:0000256" key="13">
    <source>
        <dbReference type="SAM" id="Coils"/>
    </source>
</evidence>
<dbReference type="Gene3D" id="1.20.5.340">
    <property type="match status" value="4"/>
</dbReference>
<evidence type="ECO:0000313" key="18">
    <source>
        <dbReference type="Proteomes" id="UP000233020"/>
    </source>
</evidence>
<evidence type="ECO:0000256" key="10">
    <source>
        <dbReference type="ARBA" id="ARBA00023179"/>
    </source>
</evidence>
<feature type="chain" id="PRO_5014439429" evidence="14">
    <location>
        <begin position="22"/>
        <end position="1938"/>
    </location>
</feature>
<feature type="binding site" evidence="12">
    <location>
        <begin position="188"/>
        <end position="195"/>
    </location>
    <ligand>
        <name>ATP</name>
        <dbReference type="ChEBI" id="CHEBI:30616"/>
    </ligand>
</feature>
<accession>A0A2K5D370</accession>
<evidence type="ECO:0000256" key="4">
    <source>
        <dbReference type="ARBA" id="ARBA00022741"/>
    </source>
</evidence>
<keyword evidence="18" id="KW-1185">Reference proteome</keyword>
<proteinExistence type="inferred from homology"/>
<feature type="coiled-coil region" evidence="13">
    <location>
        <begin position="1165"/>
        <end position="1396"/>
    </location>
</feature>
<dbReference type="Gene3D" id="3.40.850.10">
    <property type="entry name" value="Kinesin motor domain"/>
    <property type="match status" value="1"/>
</dbReference>
<reference evidence="17" key="2">
    <citation type="submission" date="2025-09" db="UniProtKB">
        <authorList>
            <consortium name="Ensembl"/>
        </authorList>
    </citation>
    <scope>IDENTIFICATION</scope>
</reference>
<dbReference type="PANTHER" id="PTHR45615:SF26">
    <property type="entry name" value="MYOSIN-15"/>
    <property type="match status" value="1"/>
</dbReference>
<evidence type="ECO:0000259" key="15">
    <source>
        <dbReference type="PROSITE" id="PS51456"/>
    </source>
</evidence>
<feature type="region of interest" description="Actin-binding" evidence="12">
    <location>
        <begin position="627"/>
        <end position="649"/>
    </location>
</feature>
<dbReference type="OMA" id="RKQQCAI"/>
<dbReference type="Gene3D" id="1.20.120.720">
    <property type="entry name" value="Myosin VI head, motor domain, U50 subdomain"/>
    <property type="match status" value="1"/>
</dbReference>
<evidence type="ECO:0000256" key="8">
    <source>
        <dbReference type="ARBA" id="ARBA00023123"/>
    </source>
</evidence>
<dbReference type="Gene3D" id="1.20.58.530">
    <property type="match status" value="1"/>
</dbReference>
<dbReference type="FunFam" id="1.20.5.370:FF:000008">
    <property type="entry name" value="Myosin heavy chain"/>
    <property type="match status" value="1"/>
</dbReference>
<dbReference type="InterPro" id="IPR001609">
    <property type="entry name" value="Myosin_head_motor_dom-like"/>
</dbReference>
<dbReference type="GO" id="GO:0005524">
    <property type="term" value="F:ATP binding"/>
    <property type="evidence" value="ECO:0007669"/>
    <property type="project" value="UniProtKB-UniRule"/>
</dbReference>
<dbReference type="FunFam" id="1.20.58.530:FF:000001">
    <property type="entry name" value="Myosin heavy chain"/>
    <property type="match status" value="1"/>
</dbReference>
<dbReference type="PRINTS" id="PR00193">
    <property type="entry name" value="MYOSINHEAVY"/>
</dbReference>
<keyword evidence="6" id="KW-0112">Calmodulin-binding</keyword>
<dbReference type="GO" id="GO:0051015">
    <property type="term" value="F:actin filament binding"/>
    <property type="evidence" value="ECO:0007669"/>
    <property type="project" value="InterPro"/>
</dbReference>
<evidence type="ECO:0000256" key="12">
    <source>
        <dbReference type="PROSITE-ProRule" id="PRU00782"/>
    </source>
</evidence>
<dbReference type="Ensembl" id="ENSANAT00000033232.1">
    <property type="protein sequence ID" value="ENSANAP00000015393.1"/>
    <property type="gene ID" value="ENSANAG00000025572.1"/>
</dbReference>
<evidence type="ECO:0000256" key="11">
    <source>
        <dbReference type="ARBA" id="ARBA00023203"/>
    </source>
</evidence>
<dbReference type="Pfam" id="PF01576">
    <property type="entry name" value="Myosin_tail_1"/>
    <property type="match status" value="1"/>
</dbReference>
<evidence type="ECO:0000256" key="1">
    <source>
        <dbReference type="ARBA" id="ARBA00004657"/>
    </source>
</evidence>
<dbReference type="GO" id="GO:0032982">
    <property type="term" value="C:myosin filament"/>
    <property type="evidence" value="ECO:0007669"/>
    <property type="project" value="UniProtKB-KW"/>
</dbReference>
<dbReference type="Pfam" id="PF00063">
    <property type="entry name" value="Myosin_head"/>
    <property type="match status" value="2"/>
</dbReference>
<name>A0A2K5D370_AOTNA</name>
<comment type="subcellular location">
    <subcellularLocation>
        <location evidence="1">Cytoplasm</location>
        <location evidence="1">Myofibril</location>
    </subcellularLocation>
</comment>
<feature type="domain" description="Myosin N-terminal SH3-like" evidence="16">
    <location>
        <begin position="49"/>
        <end position="99"/>
    </location>
</feature>
<gene>
    <name evidence="17" type="primary">MYH15</name>
</gene>
<feature type="coiled-coil region" evidence="13">
    <location>
        <begin position="1425"/>
        <end position="1895"/>
    </location>
</feature>
<evidence type="ECO:0000256" key="9">
    <source>
        <dbReference type="ARBA" id="ARBA00023175"/>
    </source>
</evidence>
<feature type="domain" description="Myosin motor" evidence="15">
    <location>
        <begin position="103"/>
        <end position="750"/>
    </location>
</feature>
<dbReference type="SMART" id="SM00242">
    <property type="entry name" value="MYSc"/>
    <property type="match status" value="1"/>
</dbReference>
<dbReference type="InterPro" id="IPR027417">
    <property type="entry name" value="P-loop_NTPase"/>
</dbReference>
<dbReference type="FunFam" id="1.20.5.4820:FF:000001">
    <property type="entry name" value="Myosin heavy chain"/>
    <property type="match status" value="1"/>
</dbReference>
<dbReference type="GO" id="GO:0016460">
    <property type="term" value="C:myosin II complex"/>
    <property type="evidence" value="ECO:0007669"/>
    <property type="project" value="TreeGrafter"/>
</dbReference>
<evidence type="ECO:0000256" key="2">
    <source>
        <dbReference type="ARBA" id="ARBA00008314"/>
    </source>
</evidence>
<keyword evidence="3" id="KW-0787">Thick filament</keyword>
<keyword evidence="9 12" id="KW-0505">Motor protein</keyword>
<evidence type="ECO:0000313" key="17">
    <source>
        <dbReference type="Ensembl" id="ENSANAP00000015393.1"/>
    </source>
</evidence>
<dbReference type="FunFam" id="1.20.5.340:FF:000019">
    <property type="entry name" value="Myosin heavy chain, isoform G"/>
    <property type="match status" value="1"/>
</dbReference>
<feature type="coiled-coil region" evidence="13">
    <location>
        <begin position="814"/>
        <end position="1128"/>
    </location>
</feature>
<keyword evidence="7 13" id="KW-0175">Coiled coil</keyword>
<dbReference type="Gene3D" id="2.30.30.360">
    <property type="entry name" value="Myosin S1 fragment, N-terminal"/>
    <property type="match status" value="1"/>
</dbReference>
<dbReference type="SUPFAM" id="SSF52540">
    <property type="entry name" value="P-loop containing nucleoside triphosphate hydrolases"/>
    <property type="match status" value="1"/>
</dbReference>
<dbReference type="PROSITE" id="PS51456">
    <property type="entry name" value="MYOSIN_MOTOR"/>
    <property type="match status" value="1"/>
</dbReference>
<dbReference type="InterPro" id="IPR002928">
    <property type="entry name" value="Myosin_tail"/>
</dbReference>
<dbReference type="GO" id="GO:0030016">
    <property type="term" value="C:myofibril"/>
    <property type="evidence" value="ECO:0007669"/>
    <property type="project" value="UniProtKB-SubCell"/>
</dbReference>
<organism evidence="17 18">
    <name type="scientific">Aotus nancymaae</name>
    <name type="common">Ma's night monkey</name>
    <dbReference type="NCBI Taxonomy" id="37293"/>
    <lineage>
        <taxon>Eukaryota</taxon>
        <taxon>Metazoa</taxon>
        <taxon>Chordata</taxon>
        <taxon>Craniata</taxon>
        <taxon>Vertebrata</taxon>
        <taxon>Euteleostomi</taxon>
        <taxon>Mammalia</taxon>
        <taxon>Eutheria</taxon>
        <taxon>Euarchontoglires</taxon>
        <taxon>Primates</taxon>
        <taxon>Haplorrhini</taxon>
        <taxon>Platyrrhini</taxon>
        <taxon>Aotidae</taxon>
        <taxon>Aotus</taxon>
    </lineage>
</organism>
<dbReference type="FunFam" id="1.20.5.370:FF:000001">
    <property type="entry name" value="Myosin heavy chain"/>
    <property type="match status" value="1"/>
</dbReference>
<dbReference type="STRING" id="37293.ENSANAP00000015393"/>
<dbReference type="Gene3D" id="1.10.10.820">
    <property type="match status" value="1"/>
</dbReference>
<evidence type="ECO:0000256" key="3">
    <source>
        <dbReference type="ARBA" id="ARBA00022433"/>
    </source>
</evidence>
<comment type="similarity">
    <text evidence="2 12">Belongs to the TRAFAC class myosin-kinesin ATPase superfamily. Myosin family.</text>
</comment>
<sequence length="1938" mass="224158">MAQGCMMTFTALCWWIALIRMDLSELGEAAAFLRKSEAELLLLQATALDGKKKCWIPDGENAYIEAEVKGSEDDGTVIVETTDGKSLSIQEDKIQQMNPPEFEMIEDMAMLTHLNEASVLHTLKGRYGQWMIYTYSGLFCVTINPYKWLPVYQKEVVAAYKGKRRSEAPPHIFAVADNAFQDMLHSEGESGAGKTVNSKHIIQYFATIAAMSEPRKKSGPLEDQIMQANPILEAFGNAKTLRNDNSSRFGRFVRMHFGARGMLSSVDIDIYLLEKSRVIFQQPGERNYHIFYQILSGQKELCDMLLVSAHPSDFHFCSCGVVAVESLDDAEELLATEQAMDILGFLPDEKYGCYKLTGAIMHFGNMKFKQKPGEEQLEADGTESKNYFEDMVTCAVGALSKSMYERMFKWLAARINRALDAQLSRQFFIGILDITGFEILEYNSLEQLCINFTNEKLQQFFNRHMFVLEQEEYRKESIEWVSIDFGLDLQACIDLIEKPMGILSILEEECMFPKATDLTFKTKLFDNHLGKSVHLQKPKPDKKKCEAHFELVHYAGVVPYNISGWLEKNKDLLNETVVAVFQKSSNRLLARLFENYMSTDSAIPFGEKKRKKGASFQTIASLHKENLNKLMTNLKSTTPHFVRCLNPNVNKMPGVLDPYLVLQQLRCNGVLEGIRICCEGFPNRLLYADFKQRYCILNPRIFPKRKFMSSRKAAEELLGSLEIDHTQYRFGITKVFFKAGFLGQLEAMRDERLAEVFTLFQARAQGKLMRIKFQKILEERDALILIQWNIRAFMAVKNWPWMRLFFKIKPLVKSSEVGEEIARLKEECAQLQKALEKSEFQREELKAKQVSLTKEKNDLILQLQAEQETRGNVDEQCEWLIKSKVQLEARVKALSERVEEEEEINSELTARGRKLEDECSELKKEIDDLETILAKSEKEKRATEHKVKNLTEEVEFLNEDISKLNRAAKVVQEAHQQTLDDLHVEEEKLSSLSKANLKLEQQVDELEGAFEQERKTRMNCERELHKLEGDLKLNQESLENLESSQRHLAEELRKKELEMSQMNSKVENEKGLVAQLQKMVKELQTQIKDLKEKLEAERTTRAKMERERADLTQDLADLNERLEEVGGASLAQLEITKKQETKFQRLRRDMEEATLHFEATSASLKKRHADNLAELKGQVENLQQVKQKLEKDKSDLQLEVDDLLTRVEQMTGAKANAEKLCTVYEERLNEANAKLDKVTQLANDLTAQKSKLWSESGEFLRRLEEKEALVNQLSREKSNFTRQIEELRGQLEKETKSQSALAQTLQKAQRDCDLLREQYEEEQEVKSELHRTLSKVNAEMVQWRMKYESNAIQRTEDLEDAKKKLAIRLQEAAEAMAVASARNASLERTRHRLQLELGDALSDLGKVRSAAARLDQKQLQSGKALADWKQKHEELQALLDASQKEIQALSMELLKLKHAYEESIMGQETLRRENENLREEISNLTNQVRERTKNLTEMEKVKKLIEQEKTEVQVTLEETEGALEQNESKILRFQLELLEAKAELERKLSEKDEEIENFRRKQQCTIAYLQSSLDSEAKSRVEATRIKKKMEDDLNEMELQLSCANRQVSEATKSLGQLQIQIKDLQMQLDDSTQLNSDLKEQVAMAERRNSLLQSELEELKSLQEQTERSCRLSEQELLEATERISLFYTQNTSLLSQKKKLEADVFRMQKEAEEMVQECQNAEEKAKKAAIEAANLSEELKKKQDTIAYLERMRENMEQTITDLRKRLAEAEQTALMGSRKQIQKLESRVHELEGELEGEIRRSAEAQRGARRLERCIKELTYQAEEDKKNLSRMQIQMDTLQLKVQNYKQQVEVAEAQANQYLSKYKKQQHELNEVKERAEVAESQVNKLKIKAREFGKKVWRVFNSILSFKSCLFRADVIAWMRIFFFLQIFIYI</sequence>
<protein>
    <submittedName>
        <fullName evidence="17">Myosin heavy chain 15</fullName>
    </submittedName>
</protein>
<evidence type="ECO:0000259" key="16">
    <source>
        <dbReference type="PROSITE" id="PS51844"/>
    </source>
</evidence>
<keyword evidence="4 12" id="KW-0547">Nucleotide-binding</keyword>
<dbReference type="Gene3D" id="1.20.5.4820">
    <property type="match status" value="1"/>
</dbReference>
<dbReference type="InterPro" id="IPR004009">
    <property type="entry name" value="SH3_Myosin"/>
</dbReference>
<keyword evidence="10" id="KW-0514">Muscle protein</keyword>
<evidence type="ECO:0000256" key="6">
    <source>
        <dbReference type="ARBA" id="ARBA00022860"/>
    </source>
</evidence>
<dbReference type="PANTHER" id="PTHR45615">
    <property type="entry name" value="MYOSIN HEAVY CHAIN, NON-MUSCLE"/>
    <property type="match status" value="1"/>
</dbReference>
<dbReference type="InterPro" id="IPR036961">
    <property type="entry name" value="Kinesin_motor_dom_sf"/>
</dbReference>
<evidence type="ECO:0000256" key="14">
    <source>
        <dbReference type="SAM" id="SignalP"/>
    </source>
</evidence>
<dbReference type="InterPro" id="IPR014751">
    <property type="entry name" value="XRCC4-like_C"/>
</dbReference>
<dbReference type="Gene3D" id="1.20.5.370">
    <property type="match status" value="5"/>
</dbReference>
<keyword evidence="8 12" id="KW-0518">Myosin</keyword>
<keyword evidence="5 12" id="KW-0067">ATP-binding</keyword>
<dbReference type="GO" id="GO:0005516">
    <property type="term" value="F:calmodulin binding"/>
    <property type="evidence" value="ECO:0007669"/>
    <property type="project" value="UniProtKB-KW"/>
</dbReference>
<evidence type="ECO:0000256" key="5">
    <source>
        <dbReference type="ARBA" id="ARBA00022840"/>
    </source>
</evidence>